<feature type="region of interest" description="Disordered" evidence="1">
    <location>
        <begin position="1"/>
        <end position="102"/>
    </location>
</feature>
<feature type="compositionally biased region" description="Basic and acidic residues" evidence="1">
    <location>
        <begin position="14"/>
        <end position="36"/>
    </location>
</feature>
<protein>
    <submittedName>
        <fullName evidence="2">Uncharacterized protein</fullName>
    </submittedName>
</protein>
<evidence type="ECO:0000313" key="3">
    <source>
        <dbReference type="Proteomes" id="UP000016923"/>
    </source>
</evidence>
<feature type="compositionally biased region" description="Polar residues" evidence="1">
    <location>
        <begin position="93"/>
        <end position="102"/>
    </location>
</feature>
<dbReference type="Proteomes" id="UP000016923">
    <property type="component" value="Unassembled WGS sequence"/>
</dbReference>
<feature type="compositionally biased region" description="Polar residues" evidence="1">
    <location>
        <begin position="1"/>
        <end position="10"/>
    </location>
</feature>
<keyword evidence="3" id="KW-1185">Reference proteome</keyword>
<feature type="compositionally biased region" description="Polar residues" evidence="1">
    <location>
        <begin position="63"/>
        <end position="78"/>
    </location>
</feature>
<reference evidence="2 3" key="1">
    <citation type="journal article" date="2013" name="BMC Genomics">
        <title>The genome and transcriptome of the pine saprophyte Ophiostoma piceae, and a comparison with the bark beetle-associated pine pathogen Grosmannia clavigera.</title>
        <authorList>
            <person name="Haridas S."/>
            <person name="Wang Y."/>
            <person name="Lim L."/>
            <person name="Massoumi Alamouti S."/>
            <person name="Jackman S."/>
            <person name="Docking R."/>
            <person name="Robertson G."/>
            <person name="Birol I."/>
            <person name="Bohlmann J."/>
            <person name="Breuil C."/>
        </authorList>
    </citation>
    <scope>NUCLEOTIDE SEQUENCE [LARGE SCALE GENOMIC DNA]</scope>
    <source>
        <strain evidence="2 3">UAMH 11346</strain>
    </source>
</reference>
<evidence type="ECO:0000313" key="2">
    <source>
        <dbReference type="EMBL" id="EPE06002.1"/>
    </source>
</evidence>
<dbReference type="EMBL" id="KE148154">
    <property type="protein sequence ID" value="EPE06002.1"/>
    <property type="molecule type" value="Genomic_DNA"/>
</dbReference>
<sequence>MRRQLYSLQEQIEETVKNGVEEQSRGGPDMRLESPKESAGALETEPMEARLGATRGVRRPKNRSNSISPAGTTNQQRTNNEDHAARESGLPPTATSIRTNSCDTAMGPCVAEVWSIAHWNSIG</sequence>
<dbReference type="AlphaFoldDB" id="S3BZP9"/>
<evidence type="ECO:0000256" key="1">
    <source>
        <dbReference type="SAM" id="MobiDB-lite"/>
    </source>
</evidence>
<proteinExistence type="predicted"/>
<dbReference type="VEuPathDB" id="FungiDB:F503_02831"/>
<dbReference type="HOGENOM" id="CLU_2015927_0_0_1"/>
<accession>S3BZP9</accession>
<organism evidence="2 3">
    <name type="scientific">Ophiostoma piceae (strain UAMH 11346)</name>
    <name type="common">Sap stain fungus</name>
    <dbReference type="NCBI Taxonomy" id="1262450"/>
    <lineage>
        <taxon>Eukaryota</taxon>
        <taxon>Fungi</taxon>
        <taxon>Dikarya</taxon>
        <taxon>Ascomycota</taxon>
        <taxon>Pezizomycotina</taxon>
        <taxon>Sordariomycetes</taxon>
        <taxon>Sordariomycetidae</taxon>
        <taxon>Ophiostomatales</taxon>
        <taxon>Ophiostomataceae</taxon>
        <taxon>Ophiostoma</taxon>
    </lineage>
</organism>
<name>S3BZP9_OPHP1</name>
<gene>
    <name evidence="2" type="ORF">F503_02831</name>
</gene>